<dbReference type="OrthoDB" id="3250044at2759"/>
<dbReference type="OMA" id="HKERIYR"/>
<dbReference type="VEuPathDB" id="FungiDB:F503_04138"/>
<dbReference type="HOGENOM" id="CLU_1896837_0_0_1"/>
<protein>
    <submittedName>
        <fullName evidence="1">Uncharacterized protein</fullName>
    </submittedName>
</protein>
<dbReference type="Proteomes" id="UP000016923">
    <property type="component" value="Unassembled WGS sequence"/>
</dbReference>
<name>S3C9D3_OPHP1</name>
<proteinExistence type="predicted"/>
<accession>S3C9D3</accession>
<keyword evidence="2" id="KW-1185">Reference proteome</keyword>
<gene>
    <name evidence="1" type="ORF">F503_04138</name>
</gene>
<sequence length="134" mass="14986">MAYRELIRRDSLVRAPAVYYAFQCNYTKYIVMDHILGKTAEDALNELSRCQAKGSGDEAQKTKQDNHQEDITTILEKVALGLSELHSIPIPSGARPAAVSGGPIRQYLFDGHEAPIHYENVGDIEMHLHTGYFP</sequence>
<dbReference type="EMBL" id="KE148148">
    <property type="protein sequence ID" value="EPE08551.1"/>
    <property type="molecule type" value="Genomic_DNA"/>
</dbReference>
<reference evidence="1 2" key="1">
    <citation type="journal article" date="2013" name="BMC Genomics">
        <title>The genome and transcriptome of the pine saprophyte Ophiostoma piceae, and a comparison with the bark beetle-associated pine pathogen Grosmannia clavigera.</title>
        <authorList>
            <person name="Haridas S."/>
            <person name="Wang Y."/>
            <person name="Lim L."/>
            <person name="Massoumi Alamouti S."/>
            <person name="Jackman S."/>
            <person name="Docking R."/>
            <person name="Robertson G."/>
            <person name="Birol I."/>
            <person name="Bohlmann J."/>
            <person name="Breuil C."/>
        </authorList>
    </citation>
    <scope>NUCLEOTIDE SEQUENCE [LARGE SCALE GENOMIC DNA]</scope>
    <source>
        <strain evidence="1 2">UAMH 11346</strain>
    </source>
</reference>
<organism evidence="1 2">
    <name type="scientific">Ophiostoma piceae (strain UAMH 11346)</name>
    <name type="common">Sap stain fungus</name>
    <dbReference type="NCBI Taxonomy" id="1262450"/>
    <lineage>
        <taxon>Eukaryota</taxon>
        <taxon>Fungi</taxon>
        <taxon>Dikarya</taxon>
        <taxon>Ascomycota</taxon>
        <taxon>Pezizomycotina</taxon>
        <taxon>Sordariomycetes</taxon>
        <taxon>Sordariomycetidae</taxon>
        <taxon>Ophiostomatales</taxon>
        <taxon>Ophiostomataceae</taxon>
        <taxon>Ophiostoma</taxon>
    </lineage>
</organism>
<evidence type="ECO:0000313" key="1">
    <source>
        <dbReference type="EMBL" id="EPE08551.1"/>
    </source>
</evidence>
<dbReference type="STRING" id="1262450.S3C9D3"/>
<evidence type="ECO:0000313" key="2">
    <source>
        <dbReference type="Proteomes" id="UP000016923"/>
    </source>
</evidence>
<dbReference type="AlphaFoldDB" id="S3C9D3"/>